<evidence type="ECO:0000313" key="1">
    <source>
        <dbReference type="EMBL" id="CAB4138921.1"/>
    </source>
</evidence>
<proteinExistence type="predicted"/>
<reference evidence="1" key="1">
    <citation type="submission" date="2020-04" db="EMBL/GenBank/DDBJ databases">
        <authorList>
            <person name="Chiriac C."/>
            <person name="Salcher M."/>
            <person name="Ghai R."/>
            <person name="Kavagutti S V."/>
        </authorList>
    </citation>
    <scope>NUCLEOTIDE SEQUENCE</scope>
</reference>
<gene>
    <name evidence="1" type="ORF">UFOVP351_4</name>
</gene>
<protein>
    <submittedName>
        <fullName evidence="1">Uncharacterized protein</fullName>
    </submittedName>
</protein>
<organism evidence="1">
    <name type="scientific">uncultured Caudovirales phage</name>
    <dbReference type="NCBI Taxonomy" id="2100421"/>
    <lineage>
        <taxon>Viruses</taxon>
        <taxon>Duplodnaviria</taxon>
        <taxon>Heunggongvirae</taxon>
        <taxon>Uroviricota</taxon>
        <taxon>Caudoviricetes</taxon>
        <taxon>Peduoviridae</taxon>
        <taxon>Maltschvirus</taxon>
        <taxon>Maltschvirus maltsch</taxon>
    </lineage>
</organism>
<accession>A0A6J5LXT4</accession>
<name>A0A6J5LXT4_9CAUD</name>
<dbReference type="EMBL" id="LR796360">
    <property type="protein sequence ID" value="CAB4138921.1"/>
    <property type="molecule type" value="Genomic_DNA"/>
</dbReference>
<sequence length="288" mass="30760">MSKGGETSTVTQQQTLDPFIQEALQRNVMAAQQVASLPYQPYSGPRVAAFRPVEQQAFDITQQAVANRVGSQQLGAATQAAQQAAAFGPEQFQQNVAGFMSPFQQNVIDTTMERLERARARREADTRAQLAASRAFGNTRRGVLEAQLASAEDRNTAETLANLYQQGFTQAAGLAQALPGMRLSAAGQLAALAPQALAQEQAFAGMLGGVGQQQRQMAQQNLDLAYRDFLEQRGYPVEQLRIFQSGLSGLPAVTSAQTTSRQPGDGFLGTAGNVLGILGGLKNLGIKF</sequence>